<sequence length="68" mass="7646">MQGDESKKDDGFDNAIERTDKRYHGERLGEDLIGKDIPKEVQDWEAMSEDEREDAIKAGKTPPAGARV</sequence>
<dbReference type="Proteomes" id="UP000192656">
    <property type="component" value="Unassembled WGS sequence"/>
</dbReference>
<reference evidence="2 3" key="1">
    <citation type="submission" date="2017-04" db="EMBL/GenBank/DDBJ databases">
        <authorList>
            <person name="Afonso C.L."/>
            <person name="Miller P.J."/>
            <person name="Scott M.A."/>
            <person name="Spackman E."/>
            <person name="Goraichik I."/>
            <person name="Dimitrov K.M."/>
            <person name="Suarez D.L."/>
            <person name="Swayne D.E."/>
        </authorList>
    </citation>
    <scope>NUCLEOTIDE SEQUENCE [LARGE SCALE GENOMIC DNA]</scope>
    <source>
        <strain evidence="2 3">CGMCC 1.10972</strain>
    </source>
</reference>
<evidence type="ECO:0000313" key="2">
    <source>
        <dbReference type="EMBL" id="SMC64966.1"/>
    </source>
</evidence>
<keyword evidence="3" id="KW-1185">Reference proteome</keyword>
<gene>
    <name evidence="2" type="ORF">SAMN06297251_105131</name>
</gene>
<protein>
    <submittedName>
        <fullName evidence="2">Uncharacterized protein</fullName>
    </submittedName>
</protein>
<dbReference type="AlphaFoldDB" id="A0A1W2AWA5"/>
<dbReference type="RefSeq" id="WP_084409557.1">
    <property type="nucleotide sequence ID" value="NZ_FWXR01000005.1"/>
</dbReference>
<proteinExistence type="predicted"/>
<name>A0A1W2AWA5_9HYPH</name>
<accession>A0A1W2AWA5</accession>
<evidence type="ECO:0000256" key="1">
    <source>
        <dbReference type="SAM" id="MobiDB-lite"/>
    </source>
</evidence>
<evidence type="ECO:0000313" key="3">
    <source>
        <dbReference type="Proteomes" id="UP000192656"/>
    </source>
</evidence>
<dbReference type="OrthoDB" id="7917149at2"/>
<organism evidence="2 3">
    <name type="scientific">Fulvimarina manganoxydans</name>
    <dbReference type="NCBI Taxonomy" id="937218"/>
    <lineage>
        <taxon>Bacteria</taxon>
        <taxon>Pseudomonadati</taxon>
        <taxon>Pseudomonadota</taxon>
        <taxon>Alphaproteobacteria</taxon>
        <taxon>Hyphomicrobiales</taxon>
        <taxon>Aurantimonadaceae</taxon>
        <taxon>Fulvimarina</taxon>
    </lineage>
</organism>
<dbReference type="EMBL" id="FWXR01000005">
    <property type="protein sequence ID" value="SMC64966.1"/>
    <property type="molecule type" value="Genomic_DNA"/>
</dbReference>
<feature type="region of interest" description="Disordered" evidence="1">
    <location>
        <begin position="45"/>
        <end position="68"/>
    </location>
</feature>